<dbReference type="Pfam" id="PF08263">
    <property type="entry name" value="LRRNT_2"/>
    <property type="match status" value="1"/>
</dbReference>
<dbReference type="PANTHER" id="PTHR27008:SF592">
    <property type="entry name" value="LEUCINE-RICH REPEAT RECEPTOR-LIKE PROTEIN KINASE FAMILY PROTEIN-RELATED"/>
    <property type="match status" value="1"/>
</dbReference>
<evidence type="ECO:0000256" key="8">
    <source>
        <dbReference type="ARBA" id="ARBA00022777"/>
    </source>
</evidence>
<dbReference type="SMART" id="SM00369">
    <property type="entry name" value="LRR_TYP"/>
    <property type="match status" value="7"/>
</dbReference>
<keyword evidence="4" id="KW-0808">Transferase</keyword>
<dbReference type="Gene3D" id="3.30.200.20">
    <property type="entry name" value="Phosphorylase Kinase, domain 1"/>
    <property type="match status" value="1"/>
</dbReference>
<evidence type="ECO:0000256" key="13">
    <source>
        <dbReference type="SAM" id="Phobius"/>
    </source>
</evidence>
<dbReference type="SUPFAM" id="SSF56112">
    <property type="entry name" value="Protein kinase-like (PK-like)"/>
    <property type="match status" value="1"/>
</dbReference>
<keyword evidence="6" id="KW-0677">Repeat</keyword>
<evidence type="ECO:0000256" key="4">
    <source>
        <dbReference type="ARBA" id="ARBA00022679"/>
    </source>
</evidence>
<comment type="subcellular location">
    <subcellularLocation>
        <location evidence="1">Membrane</location>
    </subcellularLocation>
</comment>
<feature type="domain" description="Protein kinase" evidence="14">
    <location>
        <begin position="719"/>
        <end position="1034"/>
    </location>
</feature>
<dbReference type="PROSITE" id="PS00107">
    <property type="entry name" value="PROTEIN_KINASE_ATP"/>
    <property type="match status" value="1"/>
</dbReference>
<dbReference type="InterPro" id="IPR000719">
    <property type="entry name" value="Prot_kinase_dom"/>
</dbReference>
<evidence type="ECO:0000256" key="11">
    <source>
        <dbReference type="ARBA" id="ARBA00023136"/>
    </source>
</evidence>
<dbReference type="InterPro" id="IPR008271">
    <property type="entry name" value="Ser/Thr_kinase_AS"/>
</dbReference>
<gene>
    <name evidence="16" type="primary">LOC115755216</name>
</gene>
<dbReference type="PRINTS" id="PR00019">
    <property type="entry name" value="LEURICHRPT"/>
</dbReference>
<dbReference type="SUPFAM" id="SSF52058">
    <property type="entry name" value="L domain-like"/>
    <property type="match status" value="2"/>
</dbReference>
<reference evidence="16" key="1">
    <citation type="submission" date="2025-08" db="UniProtKB">
        <authorList>
            <consortium name="RefSeq"/>
        </authorList>
    </citation>
    <scope>IDENTIFICATION</scope>
    <source>
        <tissue evidence="16">Leaf</tissue>
    </source>
</reference>
<keyword evidence="7 12" id="KW-0547">Nucleotide-binding</keyword>
<evidence type="ECO:0000313" key="15">
    <source>
        <dbReference type="Proteomes" id="UP000827889"/>
    </source>
</evidence>
<dbReference type="Gene3D" id="3.80.10.10">
    <property type="entry name" value="Ribonuclease Inhibitor"/>
    <property type="match status" value="4"/>
</dbReference>
<dbReference type="PROSITE" id="PS50011">
    <property type="entry name" value="PROTEIN_KINASE_DOM"/>
    <property type="match status" value="1"/>
</dbReference>
<accession>A0ABM3HGA2</accession>
<dbReference type="Pfam" id="PF00560">
    <property type="entry name" value="LRR_1"/>
    <property type="match status" value="5"/>
</dbReference>
<keyword evidence="10 13" id="KW-1133">Transmembrane helix</keyword>
<comment type="similarity">
    <text evidence="2">Belongs to the protein kinase superfamily. Ser/Thr protein kinase family.</text>
</comment>
<evidence type="ECO:0000313" key="16">
    <source>
        <dbReference type="RefSeq" id="XP_048135613.1"/>
    </source>
</evidence>
<keyword evidence="11 13" id="KW-0472">Membrane</keyword>
<dbReference type="SMART" id="SM00220">
    <property type="entry name" value="S_TKc"/>
    <property type="match status" value="1"/>
</dbReference>
<evidence type="ECO:0000256" key="1">
    <source>
        <dbReference type="ARBA" id="ARBA00004370"/>
    </source>
</evidence>
<dbReference type="Proteomes" id="UP000827889">
    <property type="component" value="Chromosome 5"/>
</dbReference>
<dbReference type="InterPro" id="IPR013210">
    <property type="entry name" value="LRR_N_plant-typ"/>
</dbReference>
<dbReference type="InterPro" id="IPR017441">
    <property type="entry name" value="Protein_kinase_ATP_BS"/>
</dbReference>
<dbReference type="Pfam" id="PF00069">
    <property type="entry name" value="Pkinase"/>
    <property type="match status" value="1"/>
</dbReference>
<evidence type="ECO:0000256" key="2">
    <source>
        <dbReference type="ARBA" id="ARBA00008684"/>
    </source>
</evidence>
<dbReference type="GeneID" id="115755216"/>
<name>A0ABM3HGA2_9MYRT</name>
<protein>
    <submittedName>
        <fullName evidence="16">Probable LRR receptor-like serine/threonine-protein kinase At3g47570</fullName>
    </submittedName>
</protein>
<dbReference type="InterPro" id="IPR032675">
    <property type="entry name" value="LRR_dom_sf"/>
</dbReference>
<dbReference type="PROSITE" id="PS00108">
    <property type="entry name" value="PROTEIN_KINASE_ST"/>
    <property type="match status" value="1"/>
</dbReference>
<organism evidence="15 16">
    <name type="scientific">Rhodamnia argentea</name>
    <dbReference type="NCBI Taxonomy" id="178133"/>
    <lineage>
        <taxon>Eukaryota</taxon>
        <taxon>Viridiplantae</taxon>
        <taxon>Streptophyta</taxon>
        <taxon>Embryophyta</taxon>
        <taxon>Tracheophyta</taxon>
        <taxon>Spermatophyta</taxon>
        <taxon>Magnoliopsida</taxon>
        <taxon>eudicotyledons</taxon>
        <taxon>Gunneridae</taxon>
        <taxon>Pentapetalae</taxon>
        <taxon>rosids</taxon>
        <taxon>malvids</taxon>
        <taxon>Myrtales</taxon>
        <taxon>Myrtaceae</taxon>
        <taxon>Myrtoideae</taxon>
        <taxon>Myrteae</taxon>
        <taxon>Australasian group</taxon>
        <taxon>Rhodamnia</taxon>
    </lineage>
</organism>
<keyword evidence="9 12" id="KW-0067">ATP-binding</keyword>
<keyword evidence="5 13" id="KW-0812">Transmembrane</keyword>
<dbReference type="Gene3D" id="1.10.510.10">
    <property type="entry name" value="Transferase(Phosphotransferase) domain 1"/>
    <property type="match status" value="1"/>
</dbReference>
<evidence type="ECO:0000259" key="14">
    <source>
        <dbReference type="PROSITE" id="PS50011"/>
    </source>
</evidence>
<feature type="binding site" evidence="12">
    <location>
        <position position="747"/>
    </location>
    <ligand>
        <name>ATP</name>
        <dbReference type="ChEBI" id="CHEBI:30616"/>
    </ligand>
</feature>
<evidence type="ECO:0000256" key="12">
    <source>
        <dbReference type="PROSITE-ProRule" id="PRU10141"/>
    </source>
</evidence>
<keyword evidence="15" id="KW-1185">Reference proteome</keyword>
<evidence type="ECO:0000256" key="6">
    <source>
        <dbReference type="ARBA" id="ARBA00022737"/>
    </source>
</evidence>
<sequence length="1034" mass="112916">MPPRLKSGSLEEMGKQLFLVFNSALLWWWSSIAIPGACSQNQTDRLALASFRNAIHEDPFGVLSSWNDSTHHCEWQGVLCSKRHPGRVTSLVLRSQGLGGFLSPQIGNLSYLRVMILQNNSFRSEIPPQIGNLLRLRLLDLSNNSFDGPMPSNLSLCSNLETLNLIDNQLVGTIQSNLGSLPRLSRLGLTRNKLVGPIPQYFGNLSQLLVLSLAYNALNGEIPEELSRLERLGNFMLSFNELIGEIPPGIFNISSIYSFDVASNQLRGSFPSDIGITLPSLKFFTVANNSFTGTIPSSLTNATSLQSIALLLNNFHGPIPKNLGRLKGLGYIDLDANQLRDDLSFISSLANCSHLNRLSVESNLIDGSLPTSISNLSTSIQGIYLSMNQIQGTIPATLENLFKLSALTLGDNFLTGHIPDAIGALYSLKLLVISGNMLTGEIPSSIGNMTLLSLLHLQSNNFQGYIPQSLGNCKQLIGLNLSNNNLTGSVPVEILALSSLSIFLSLAHNNLSGSLPMQVGSLKNLAELDLSYNRLNGLIPVSISECLIVERLYLEANSFHGQISEALRPLRGLQELDLSNNNFSGPIPSFLAELSLLKYLNLSFNELEGQLPVGGVFLNASAVSISGNKELCGGVPSLKLPLCKLPTSNKSSTTKASTTKAIVIYVVAASSLCLALLFLSIFCYRKKKQTTTDASPSSSLDHQFLKISFKELLRATDRFSETNLIGKGRYGTVYKGILEGGATVAVKVLNLTRRGALRSFVSECQTLGTIRHRNLVKILSVCSSVDFNGNDFKALIYEFMANESLEEWLHPGIIERDDEHGESRNLRLVQRLNIAIDIATAIEYLHKGCSLAIVHGDLKPSNVLLDNDMVARVGDFGLAKIISTMSVEATGVQGQSSSTSTAVRGSIGYVPPEYGMGHKVSTQGDAYSYGILLLEMFTRKRPTEEAFGSHLNLHSFVRMALPDRMMDIIDLRLWNEAGDQKQEIKVRDCIISIFEVGVACSMESPPDRMDMTKAIRKLCSIKASYETRERMTGT</sequence>
<evidence type="ECO:0000256" key="9">
    <source>
        <dbReference type="ARBA" id="ARBA00022840"/>
    </source>
</evidence>
<dbReference type="RefSeq" id="XP_048135613.1">
    <property type="nucleotide sequence ID" value="XM_048279656.1"/>
</dbReference>
<dbReference type="InterPro" id="IPR001611">
    <property type="entry name" value="Leu-rich_rpt"/>
</dbReference>
<evidence type="ECO:0000256" key="10">
    <source>
        <dbReference type="ARBA" id="ARBA00022989"/>
    </source>
</evidence>
<evidence type="ECO:0000256" key="3">
    <source>
        <dbReference type="ARBA" id="ARBA00022614"/>
    </source>
</evidence>
<keyword evidence="8" id="KW-0418">Kinase</keyword>
<keyword evidence="3" id="KW-0433">Leucine-rich repeat</keyword>
<feature type="transmembrane region" description="Helical" evidence="13">
    <location>
        <begin position="662"/>
        <end position="684"/>
    </location>
</feature>
<proteinExistence type="inferred from homology"/>
<dbReference type="InterPro" id="IPR003591">
    <property type="entry name" value="Leu-rich_rpt_typical-subtyp"/>
</dbReference>
<evidence type="ECO:0000256" key="7">
    <source>
        <dbReference type="ARBA" id="ARBA00022741"/>
    </source>
</evidence>
<dbReference type="InterPro" id="IPR051809">
    <property type="entry name" value="Plant_receptor-like_S/T_kinase"/>
</dbReference>
<dbReference type="CDD" id="cd14066">
    <property type="entry name" value="STKc_IRAK"/>
    <property type="match status" value="1"/>
</dbReference>
<dbReference type="InterPro" id="IPR011009">
    <property type="entry name" value="Kinase-like_dom_sf"/>
</dbReference>
<dbReference type="PANTHER" id="PTHR27008">
    <property type="entry name" value="OS04G0122200 PROTEIN"/>
    <property type="match status" value="1"/>
</dbReference>
<evidence type="ECO:0000256" key="5">
    <source>
        <dbReference type="ARBA" id="ARBA00022692"/>
    </source>
</evidence>